<dbReference type="SUPFAM" id="SSF55729">
    <property type="entry name" value="Acyl-CoA N-acyltransferases (Nat)"/>
    <property type="match status" value="1"/>
</dbReference>
<dbReference type="InterPro" id="IPR000182">
    <property type="entry name" value="GNAT_dom"/>
</dbReference>
<dbReference type="InterPro" id="IPR016181">
    <property type="entry name" value="Acyl_CoA_acyltransferase"/>
</dbReference>
<keyword evidence="2" id="KW-0808">Transferase</keyword>
<dbReference type="PANTHER" id="PTHR43617">
    <property type="entry name" value="L-AMINO ACID N-ACETYLTRANSFERASE"/>
    <property type="match status" value="1"/>
</dbReference>
<proteinExistence type="predicted"/>
<protein>
    <submittedName>
        <fullName evidence="2">GNAT family N-acetyltransferase</fullName>
    </submittedName>
</protein>
<dbReference type="RefSeq" id="WP_161840054.1">
    <property type="nucleotide sequence ID" value="NZ_CP048000.1"/>
</dbReference>
<dbReference type="PROSITE" id="PS51186">
    <property type="entry name" value="GNAT"/>
    <property type="match status" value="1"/>
</dbReference>
<accession>A0A6P1TRY6</accession>
<dbReference type="Pfam" id="PF00583">
    <property type="entry name" value="Acetyltransf_1"/>
    <property type="match status" value="1"/>
</dbReference>
<dbReference type="CDD" id="cd04301">
    <property type="entry name" value="NAT_SF"/>
    <property type="match status" value="1"/>
</dbReference>
<dbReference type="Gene3D" id="3.40.630.30">
    <property type="match status" value="1"/>
</dbReference>
<feature type="domain" description="N-acetyltransferase" evidence="1">
    <location>
        <begin position="6"/>
        <end position="164"/>
    </location>
</feature>
<dbReference type="EMBL" id="CP048000">
    <property type="protein sequence ID" value="QHQ63233.1"/>
    <property type="molecule type" value="Genomic_DNA"/>
</dbReference>
<dbReference type="InterPro" id="IPR050276">
    <property type="entry name" value="MshD_Acetyltransferase"/>
</dbReference>
<name>A0A6P1TRY6_9FIRM</name>
<evidence type="ECO:0000313" key="2">
    <source>
        <dbReference type="EMBL" id="QHQ63233.1"/>
    </source>
</evidence>
<keyword evidence="3" id="KW-1185">Reference proteome</keyword>
<dbReference type="GO" id="GO:0016747">
    <property type="term" value="F:acyltransferase activity, transferring groups other than amino-acyl groups"/>
    <property type="evidence" value="ECO:0007669"/>
    <property type="project" value="InterPro"/>
</dbReference>
<gene>
    <name evidence="2" type="ORF">Ana3638_22675</name>
</gene>
<dbReference type="KEGG" id="anr:Ana3638_22675"/>
<sequence length="165" mass="19307">MSQEIYQIREMRSDEKNILDDMLYEAIFQPDENNLLPREIIQRPEIKIYIEDFGKEDDYCLVAEVTGKIAGAVWVRILSGPIKGYGYINPETPEFSISLLKEYRNQGIGTALMNKMIQYLLEKGYKKASLSVSKKNYAFKLYQNLGFRIVNEQEEDYIMLLEIQK</sequence>
<organism evidence="2 3">
    <name type="scientific">Anaerocolumna sedimenticola</name>
    <dbReference type="NCBI Taxonomy" id="2696063"/>
    <lineage>
        <taxon>Bacteria</taxon>
        <taxon>Bacillati</taxon>
        <taxon>Bacillota</taxon>
        <taxon>Clostridia</taxon>
        <taxon>Lachnospirales</taxon>
        <taxon>Lachnospiraceae</taxon>
        <taxon>Anaerocolumna</taxon>
    </lineage>
</organism>
<evidence type="ECO:0000259" key="1">
    <source>
        <dbReference type="PROSITE" id="PS51186"/>
    </source>
</evidence>
<dbReference type="AlphaFoldDB" id="A0A6P1TRY6"/>
<evidence type="ECO:0000313" key="3">
    <source>
        <dbReference type="Proteomes" id="UP000464314"/>
    </source>
</evidence>
<reference evidence="2 3" key="1">
    <citation type="submission" date="2020-01" db="EMBL/GenBank/DDBJ databases">
        <title>Genome analysis of Anaerocolumna sp. CBA3638.</title>
        <authorList>
            <person name="Kim J."/>
            <person name="Roh S.W."/>
        </authorList>
    </citation>
    <scope>NUCLEOTIDE SEQUENCE [LARGE SCALE GENOMIC DNA]</scope>
    <source>
        <strain evidence="2 3">CBA3638</strain>
    </source>
</reference>
<dbReference type="Proteomes" id="UP000464314">
    <property type="component" value="Chromosome"/>
</dbReference>